<sequence>MNQRRAAIAEALAVLAPDIPAFDREAVLDLAEDSPGLRNGSPQAAAWLALTSHVRHRYSEYDQLLADGYDRDAARHFCAEAMTVTLREWGGAPTLVGRILDLRD</sequence>
<evidence type="ECO:0000313" key="2">
    <source>
        <dbReference type="EMBL" id="CAM74791.1"/>
    </source>
</evidence>
<proteinExistence type="predicted"/>
<organism evidence="2">
    <name type="scientific">Magnetospirillum gryphiswaldense</name>
    <dbReference type="NCBI Taxonomy" id="55518"/>
    <lineage>
        <taxon>Bacteria</taxon>
        <taxon>Pseudomonadati</taxon>
        <taxon>Pseudomonadota</taxon>
        <taxon>Alphaproteobacteria</taxon>
        <taxon>Rhodospirillales</taxon>
        <taxon>Rhodospirillaceae</taxon>
        <taxon>Magnetospirillum</taxon>
    </lineage>
</organism>
<gene>
    <name evidence="2" type="ORF">MGR_0020</name>
</gene>
<dbReference type="RefSeq" id="WP_106002601.1">
    <property type="nucleotide sequence ID" value="NZ_CP027527.1"/>
</dbReference>
<dbReference type="Pfam" id="PF10056">
    <property type="entry name" value="DUF2293"/>
    <property type="match status" value="1"/>
</dbReference>
<name>A4TVY4_9PROT</name>
<reference evidence="2" key="1">
    <citation type="journal article" date="2007" name="J. Bacteriol.">
        <title>Comparative genome analysis of four magnetotactic bacteria reveals a complex set of group-specific genes implicated in magnetosome biomineralization and function.</title>
        <authorList>
            <person name="Richter M."/>
            <person name="Kube M."/>
            <person name="Bazylinski D.A."/>
            <person name="Lombardot T."/>
            <person name="Gloeckner F.O."/>
            <person name="Reinhardt R."/>
            <person name="Schueler D."/>
        </authorList>
    </citation>
    <scope>NUCLEOTIDE SEQUENCE</scope>
    <source>
        <strain evidence="2">MSR-1</strain>
    </source>
</reference>
<dbReference type="AlphaFoldDB" id="A4TVY4"/>
<feature type="domain" description="DUF2293" evidence="1">
    <location>
        <begin position="12"/>
        <end position="90"/>
    </location>
</feature>
<evidence type="ECO:0000259" key="1">
    <source>
        <dbReference type="Pfam" id="PF10056"/>
    </source>
</evidence>
<dbReference type="EMBL" id="CU459003">
    <property type="protein sequence ID" value="CAM74791.1"/>
    <property type="molecule type" value="Genomic_DNA"/>
</dbReference>
<accession>A4TVY4</accession>
<protein>
    <recommendedName>
        <fullName evidence="1">DUF2293 domain-containing protein</fullName>
    </recommendedName>
</protein>
<dbReference type="InterPro" id="IPR018744">
    <property type="entry name" value="DUF2293"/>
</dbReference>